<feature type="region of interest" description="Disordered" evidence="1">
    <location>
        <begin position="492"/>
        <end position="513"/>
    </location>
</feature>
<keyword evidence="2" id="KW-1133">Transmembrane helix</keyword>
<evidence type="ECO:0000313" key="5">
    <source>
        <dbReference type="EMBL" id="CAD9960005.1"/>
    </source>
</evidence>
<dbReference type="InterPro" id="IPR036291">
    <property type="entry name" value="NAD(P)-bd_dom_sf"/>
</dbReference>
<name>A0A6U3A8A9_9STRA</name>
<feature type="chain" id="PRO_5036393826" description="NAD(P)-binding domain-containing protein" evidence="3">
    <location>
        <begin position="21"/>
        <end position="630"/>
    </location>
</feature>
<organism evidence="5">
    <name type="scientific">Entomoneis paludosa</name>
    <dbReference type="NCBI Taxonomy" id="265537"/>
    <lineage>
        <taxon>Eukaryota</taxon>
        <taxon>Sar</taxon>
        <taxon>Stramenopiles</taxon>
        <taxon>Ochrophyta</taxon>
        <taxon>Bacillariophyta</taxon>
        <taxon>Bacillariophyceae</taxon>
        <taxon>Bacillariophycidae</taxon>
        <taxon>Entomoneidaceae</taxon>
        <taxon>Entomoneis</taxon>
    </lineage>
</organism>
<feature type="compositionally biased region" description="Low complexity" evidence="1">
    <location>
        <begin position="47"/>
        <end position="57"/>
    </location>
</feature>
<keyword evidence="3" id="KW-0732">Signal</keyword>
<evidence type="ECO:0000256" key="2">
    <source>
        <dbReference type="SAM" id="Phobius"/>
    </source>
</evidence>
<accession>A0A6U3A8A9</accession>
<dbReference type="PANTHER" id="PTHR15020:SF11">
    <property type="entry name" value="OS06G0360300 PROTEIN"/>
    <property type="match status" value="1"/>
</dbReference>
<dbReference type="EMBL" id="HBHT01014077">
    <property type="protein sequence ID" value="CAD9960005.1"/>
    <property type="molecule type" value="Transcribed_RNA"/>
</dbReference>
<sequence>MSHLLHRLPLFLLSFFWTKAFVVGAFTADTRSSRNHPERSLCNVVNGGSSRRFAGRSSRPRYDPDESGGAGMEREKERKQTAFAGESQSTDRPTETIPAEPDPEIIPSKPKIVVLGATGLVGRRVVQQLLESSELQSATIVAFCRDYDKACRVLYDDLVVANSQKKGPKLQIVHGEILSSEDIFSENSKSEEDAVDEIEWLQRAQSAAKFYGASVSDYDDGMTQTQKETDDLWSSDALKEAISGCTAIISCVGNVRPTNPWTDFIKRPIVRLFRKDVSGWCPDTRHPYYANYLSTRKLLDYAEEEQAKRQAAVADREDGSEEEEEDKLDPPRIRFVRISDLCVTQQPWNFVPLLTNVFHSMAFRYHDMAEKALEESRLLDTVVIRPGDLVEDERPDGVSLQVDSAESIPHPSIVGREDVAALAVASTLLPAHHFARPSKQRPKSTLSNDLRLRRIGKSPLLAPSTSPPYHCTLGLRWTGDAIAMQPFPAQGLASDGHEEAKQGLRKALKEDRRKRDDGTIVMLKQDDAKRKNLQPLLKERKLKPYGVFVAIPVYLMMAVFVTTLLRNASLLVGGNYVDRLSQIIPSGVATRFSASSAFLWTWLTRVVGRVAPWMLGWKYRAISGAKYITI</sequence>
<evidence type="ECO:0000256" key="1">
    <source>
        <dbReference type="SAM" id="MobiDB-lite"/>
    </source>
</evidence>
<dbReference type="PANTHER" id="PTHR15020">
    <property type="entry name" value="FLAVIN REDUCTASE-RELATED"/>
    <property type="match status" value="1"/>
</dbReference>
<feature type="compositionally biased region" description="Basic and acidic residues" evidence="1">
    <location>
        <begin position="495"/>
        <end position="513"/>
    </location>
</feature>
<feature type="signal peptide" evidence="3">
    <location>
        <begin position="1"/>
        <end position="20"/>
    </location>
</feature>
<dbReference type="AlphaFoldDB" id="A0A6U3A8A9"/>
<evidence type="ECO:0000256" key="3">
    <source>
        <dbReference type="SAM" id="SignalP"/>
    </source>
</evidence>
<feature type="region of interest" description="Disordered" evidence="1">
    <location>
        <begin position="31"/>
        <end position="103"/>
    </location>
</feature>
<gene>
    <name evidence="4" type="ORF">APAL1065_LOCUS9440</name>
    <name evidence="5" type="ORF">APAL1065_LOCUS9441</name>
</gene>
<keyword evidence="2" id="KW-0812">Transmembrane</keyword>
<evidence type="ECO:0008006" key="6">
    <source>
        <dbReference type="Google" id="ProtNLM"/>
    </source>
</evidence>
<feature type="region of interest" description="Disordered" evidence="1">
    <location>
        <begin position="309"/>
        <end position="328"/>
    </location>
</feature>
<feature type="compositionally biased region" description="Acidic residues" evidence="1">
    <location>
        <begin position="318"/>
        <end position="327"/>
    </location>
</feature>
<dbReference type="SUPFAM" id="SSF51735">
    <property type="entry name" value="NAD(P)-binding Rossmann-fold domains"/>
    <property type="match status" value="1"/>
</dbReference>
<dbReference type="EMBL" id="HBHT01014076">
    <property type="protein sequence ID" value="CAD9960003.1"/>
    <property type="molecule type" value="Transcribed_RNA"/>
</dbReference>
<protein>
    <recommendedName>
        <fullName evidence="6">NAD(P)-binding domain-containing protein</fullName>
    </recommendedName>
</protein>
<dbReference type="Gene3D" id="3.40.50.720">
    <property type="entry name" value="NAD(P)-binding Rossmann-like Domain"/>
    <property type="match status" value="2"/>
</dbReference>
<evidence type="ECO:0000313" key="4">
    <source>
        <dbReference type="EMBL" id="CAD9960003.1"/>
    </source>
</evidence>
<feature type="transmembrane region" description="Helical" evidence="2">
    <location>
        <begin position="545"/>
        <end position="565"/>
    </location>
</feature>
<keyword evidence="2" id="KW-0472">Membrane</keyword>
<proteinExistence type="predicted"/>
<reference evidence="5" key="1">
    <citation type="submission" date="2021-01" db="EMBL/GenBank/DDBJ databases">
        <authorList>
            <person name="Corre E."/>
            <person name="Pelletier E."/>
            <person name="Niang G."/>
            <person name="Scheremetjew M."/>
            <person name="Finn R."/>
            <person name="Kale V."/>
            <person name="Holt S."/>
            <person name="Cochrane G."/>
            <person name="Meng A."/>
            <person name="Brown T."/>
            <person name="Cohen L."/>
        </authorList>
    </citation>
    <scope>NUCLEOTIDE SEQUENCE</scope>
    <source>
        <strain evidence="5">CCMP125</strain>
    </source>
</reference>